<dbReference type="Proteomes" id="UP000226431">
    <property type="component" value="Unassembled WGS sequence"/>
</dbReference>
<dbReference type="EMBL" id="NJES01000089">
    <property type="protein sequence ID" value="PHH78175.1"/>
    <property type="molecule type" value="Genomic_DNA"/>
</dbReference>
<dbReference type="STRING" id="2004952.A0A2C5Z8I8"/>
<dbReference type="OrthoDB" id="4691160at2759"/>
<evidence type="ECO:0000313" key="2">
    <source>
        <dbReference type="EMBL" id="PHH78175.1"/>
    </source>
</evidence>
<gene>
    <name evidence="2" type="ORF">CDD80_7260</name>
</gene>
<keyword evidence="1" id="KW-0732">Signal</keyword>
<comment type="caution">
    <text evidence="2">The sequence shown here is derived from an EMBL/GenBank/DDBJ whole genome shotgun (WGS) entry which is preliminary data.</text>
</comment>
<evidence type="ECO:0000256" key="1">
    <source>
        <dbReference type="SAM" id="SignalP"/>
    </source>
</evidence>
<dbReference type="AlphaFoldDB" id="A0A2C5Z8I8"/>
<proteinExistence type="predicted"/>
<keyword evidence="3" id="KW-1185">Reference proteome</keyword>
<protein>
    <recommendedName>
        <fullName evidence="4">AA1-like domain-containing protein</fullName>
    </recommendedName>
</protein>
<feature type="signal peptide" evidence="1">
    <location>
        <begin position="1"/>
        <end position="18"/>
    </location>
</feature>
<reference evidence="2 3" key="1">
    <citation type="submission" date="2017-06" db="EMBL/GenBank/DDBJ databases">
        <title>Ant-infecting Ophiocordyceps genomes reveal a high diversity of potential behavioral manipulation genes and a possible major role for enterotoxins.</title>
        <authorList>
            <person name="De Bekker C."/>
            <person name="Evans H.C."/>
            <person name="Brachmann A."/>
            <person name="Hughes D.P."/>
        </authorList>
    </citation>
    <scope>NUCLEOTIDE SEQUENCE [LARGE SCALE GENOMIC DNA]</scope>
    <source>
        <strain evidence="2 3">Map16</strain>
    </source>
</reference>
<name>A0A2C5Z8I8_9HYPO</name>
<feature type="chain" id="PRO_5012360988" description="AA1-like domain-containing protein" evidence="1">
    <location>
        <begin position="19"/>
        <end position="140"/>
    </location>
</feature>
<accession>A0A2C5Z8I8</accession>
<sequence length="140" mass="15615">MLISSLATALVLAASCLAHPKVLRKQADMRLFSGDNCTKGNLGIWTVVEGDMFPWECKMFPAAVGSVSVEDIYEGCTITLHVDDECKPTLTSTEKKLHEGDEAKWPQCVISRTGLSYKAFSISCEFQNDPSLWQFEHHHH</sequence>
<organism evidence="2 3">
    <name type="scientific">Ophiocordyceps camponoti-rufipedis</name>
    <dbReference type="NCBI Taxonomy" id="2004952"/>
    <lineage>
        <taxon>Eukaryota</taxon>
        <taxon>Fungi</taxon>
        <taxon>Dikarya</taxon>
        <taxon>Ascomycota</taxon>
        <taxon>Pezizomycotina</taxon>
        <taxon>Sordariomycetes</taxon>
        <taxon>Hypocreomycetidae</taxon>
        <taxon>Hypocreales</taxon>
        <taxon>Ophiocordycipitaceae</taxon>
        <taxon>Ophiocordyceps</taxon>
    </lineage>
</organism>
<evidence type="ECO:0008006" key="4">
    <source>
        <dbReference type="Google" id="ProtNLM"/>
    </source>
</evidence>
<evidence type="ECO:0000313" key="3">
    <source>
        <dbReference type="Proteomes" id="UP000226431"/>
    </source>
</evidence>